<dbReference type="GeneID" id="20083768"/>
<feature type="region of interest" description="Disordered" evidence="1">
    <location>
        <begin position="112"/>
        <end position="158"/>
    </location>
</feature>
<sequence length="158" mass="16686">MTSTPFSSSTSTAPMTDGGATLSIQLPLPEQVAVLATHHSEIQLSQTEIHADSTTFLSRVQRYADTGKVDVDGLTATDAAALVHILRRLHATFVKQIDCDEIKCDASRKCPKCGASRVPSSPETSPQRNGTGTTPMSPTAASFRLNGSNSPPADVDMT</sequence>
<dbReference type="EMBL" id="KI913963">
    <property type="protein sequence ID" value="ETW01103.1"/>
    <property type="molecule type" value="Genomic_DNA"/>
</dbReference>
<evidence type="ECO:0000313" key="2">
    <source>
        <dbReference type="EMBL" id="ETW01103.1"/>
    </source>
</evidence>
<reference evidence="2" key="1">
    <citation type="submission" date="2013-12" db="EMBL/GenBank/DDBJ databases">
        <title>The Genome Sequence of Aphanomyces invadans NJM9701.</title>
        <authorList>
            <consortium name="The Broad Institute Genomics Platform"/>
            <person name="Russ C."/>
            <person name="Tyler B."/>
            <person name="van West P."/>
            <person name="Dieguez-Uribeondo J."/>
            <person name="Young S.K."/>
            <person name="Zeng Q."/>
            <person name="Gargeya S."/>
            <person name="Fitzgerald M."/>
            <person name="Abouelleil A."/>
            <person name="Alvarado L."/>
            <person name="Chapman S.B."/>
            <person name="Gainer-Dewar J."/>
            <person name="Goldberg J."/>
            <person name="Griggs A."/>
            <person name="Gujja S."/>
            <person name="Hansen M."/>
            <person name="Howarth C."/>
            <person name="Imamovic A."/>
            <person name="Ireland A."/>
            <person name="Larimer J."/>
            <person name="McCowan C."/>
            <person name="Murphy C."/>
            <person name="Pearson M."/>
            <person name="Poon T.W."/>
            <person name="Priest M."/>
            <person name="Roberts A."/>
            <person name="Saif S."/>
            <person name="Shea T."/>
            <person name="Sykes S."/>
            <person name="Wortman J."/>
            <person name="Nusbaum C."/>
            <person name="Birren B."/>
        </authorList>
    </citation>
    <scope>NUCLEOTIDE SEQUENCE [LARGE SCALE GENOMIC DNA]</scope>
    <source>
        <strain evidence="2">NJM9701</strain>
    </source>
</reference>
<feature type="region of interest" description="Disordered" evidence="1">
    <location>
        <begin position="1"/>
        <end position="21"/>
    </location>
</feature>
<dbReference type="VEuPathDB" id="FungiDB:H310_06718"/>
<feature type="non-terminal residue" evidence="2">
    <location>
        <position position="1"/>
    </location>
</feature>
<evidence type="ECO:0000256" key="1">
    <source>
        <dbReference type="SAM" id="MobiDB-lite"/>
    </source>
</evidence>
<organism evidence="2">
    <name type="scientific">Aphanomyces invadans</name>
    <dbReference type="NCBI Taxonomy" id="157072"/>
    <lineage>
        <taxon>Eukaryota</taxon>
        <taxon>Sar</taxon>
        <taxon>Stramenopiles</taxon>
        <taxon>Oomycota</taxon>
        <taxon>Saprolegniomycetes</taxon>
        <taxon>Saprolegniales</taxon>
        <taxon>Verrucalvaceae</taxon>
        <taxon>Aphanomyces</taxon>
    </lineage>
</organism>
<dbReference type="AlphaFoldDB" id="A0A024U664"/>
<feature type="compositionally biased region" description="Polar residues" evidence="1">
    <location>
        <begin position="118"/>
        <end position="151"/>
    </location>
</feature>
<gene>
    <name evidence="2" type="ORF">H310_06718</name>
</gene>
<dbReference type="OrthoDB" id="65298at2759"/>
<proteinExistence type="predicted"/>
<feature type="compositionally biased region" description="Low complexity" evidence="1">
    <location>
        <begin position="1"/>
        <end position="16"/>
    </location>
</feature>
<dbReference type="RefSeq" id="XP_008870101.1">
    <property type="nucleotide sequence ID" value="XM_008871879.1"/>
</dbReference>
<name>A0A024U664_9STRA</name>
<accession>A0A024U664</accession>
<protein>
    <submittedName>
        <fullName evidence="2">Uncharacterized protein</fullName>
    </submittedName>
</protein>